<evidence type="ECO:0000313" key="1">
    <source>
        <dbReference type="EMBL" id="KAJ7036748.1"/>
    </source>
</evidence>
<keyword evidence="2" id="KW-1185">Reference proteome</keyword>
<proteinExistence type="predicted"/>
<accession>A0AAD6SZL8</accession>
<name>A0AAD6SZL8_9AGAR</name>
<gene>
    <name evidence="1" type="ORF">C8F04DRAFT_1257628</name>
</gene>
<comment type="caution">
    <text evidence="1">The sequence shown here is derived from an EMBL/GenBank/DDBJ whole genome shotgun (WGS) entry which is preliminary data.</text>
</comment>
<evidence type="ECO:0000313" key="2">
    <source>
        <dbReference type="Proteomes" id="UP001218188"/>
    </source>
</evidence>
<organism evidence="1 2">
    <name type="scientific">Mycena alexandri</name>
    <dbReference type="NCBI Taxonomy" id="1745969"/>
    <lineage>
        <taxon>Eukaryota</taxon>
        <taxon>Fungi</taxon>
        <taxon>Dikarya</taxon>
        <taxon>Basidiomycota</taxon>
        <taxon>Agaricomycotina</taxon>
        <taxon>Agaricomycetes</taxon>
        <taxon>Agaricomycetidae</taxon>
        <taxon>Agaricales</taxon>
        <taxon>Marasmiineae</taxon>
        <taxon>Mycenaceae</taxon>
        <taxon>Mycena</taxon>
    </lineage>
</organism>
<dbReference type="AlphaFoldDB" id="A0AAD6SZL8"/>
<reference evidence="1" key="1">
    <citation type="submission" date="2023-03" db="EMBL/GenBank/DDBJ databases">
        <title>Massive genome expansion in bonnet fungi (Mycena s.s.) driven by repeated elements and novel gene families across ecological guilds.</title>
        <authorList>
            <consortium name="Lawrence Berkeley National Laboratory"/>
            <person name="Harder C.B."/>
            <person name="Miyauchi S."/>
            <person name="Viragh M."/>
            <person name="Kuo A."/>
            <person name="Thoen E."/>
            <person name="Andreopoulos B."/>
            <person name="Lu D."/>
            <person name="Skrede I."/>
            <person name="Drula E."/>
            <person name="Henrissat B."/>
            <person name="Morin E."/>
            <person name="Kohler A."/>
            <person name="Barry K."/>
            <person name="LaButti K."/>
            <person name="Morin E."/>
            <person name="Salamov A."/>
            <person name="Lipzen A."/>
            <person name="Mereny Z."/>
            <person name="Hegedus B."/>
            <person name="Baldrian P."/>
            <person name="Stursova M."/>
            <person name="Weitz H."/>
            <person name="Taylor A."/>
            <person name="Grigoriev I.V."/>
            <person name="Nagy L.G."/>
            <person name="Martin F."/>
            <person name="Kauserud H."/>
        </authorList>
    </citation>
    <scope>NUCLEOTIDE SEQUENCE</scope>
    <source>
        <strain evidence="1">CBHHK200</strain>
    </source>
</reference>
<sequence length="479" mass="53293">MVPATDSEVTQVFMAVRRREPKFPNFAYGFLYATGSTRRRTVAIPYNYGVDKLQSINDLYVHVWVPKSTASSNIVDMNVGRVLANSLPNTLVSVLIPAVPSGPRRSGRGNILVVKHGKRKPVINVEKEDSTLVDLLVSANSDPQFFTRLFVSFQLLESVMGGQAQKKRKAIKQSAYDRVGKRMRVRYERTTASAHAFFTIPEMFLELIPRCDLNTIMALAKTSRYGRDLVKSFSAANQRELLAAFVGDANLVYFYEVLETALSGMAGSLTSGLLTPPYNQAVTDNLNILVPRGNMSIWRDFLETINLGEHMDQPGVDRKFLHTTFSHVGFTISLSESRDNSIFTPLIGATTTLNTTLCTAAGFYSLYPSLLSQRRALEGWFPTPVRKAVAIGKRGYRSSFSTTSWQRPCGLACPILWRQVRGLHDVGVFNWGGYKGQHSDSSGAGVPFHDNDLKWRLGDVCTNINCPSNSGNYFSIMRQ</sequence>
<dbReference type="EMBL" id="JARJCM010000041">
    <property type="protein sequence ID" value="KAJ7036748.1"/>
    <property type="molecule type" value="Genomic_DNA"/>
</dbReference>
<dbReference type="Proteomes" id="UP001218188">
    <property type="component" value="Unassembled WGS sequence"/>
</dbReference>
<protein>
    <submittedName>
        <fullName evidence="1">Uncharacterized protein</fullName>
    </submittedName>
</protein>